<evidence type="ECO:0000313" key="1">
    <source>
        <dbReference type="EMBL" id="MBB3106091.1"/>
    </source>
</evidence>
<dbReference type="InterPro" id="IPR029470">
    <property type="entry name" value="PDDEXK_4"/>
</dbReference>
<accession>A0A839T9I8</accession>
<reference evidence="1 2" key="1">
    <citation type="submission" date="2020-08" db="EMBL/GenBank/DDBJ databases">
        <title>Genomic Encyclopedia of Type Strains, Phase III (KMG-III): the genomes of soil and plant-associated and newly described type strains.</title>
        <authorList>
            <person name="Whitman W."/>
        </authorList>
    </citation>
    <scope>NUCLEOTIDE SEQUENCE [LARGE SCALE GENOMIC DNA]</scope>
    <source>
        <strain evidence="1 2">CECT 5885</strain>
    </source>
</reference>
<dbReference type="AlphaFoldDB" id="A0A839T9I8"/>
<dbReference type="Proteomes" id="UP000588111">
    <property type="component" value="Unassembled WGS sequence"/>
</dbReference>
<proteinExistence type="predicted"/>
<name>A0A839T9I8_9GAMM</name>
<gene>
    <name evidence="1" type="ORF">FHS24_000582</name>
</gene>
<dbReference type="Pfam" id="PF14281">
    <property type="entry name" value="PDDEXK_4"/>
    <property type="match status" value="1"/>
</dbReference>
<evidence type="ECO:0000313" key="2">
    <source>
        <dbReference type="Proteomes" id="UP000588111"/>
    </source>
</evidence>
<keyword evidence="2" id="KW-1185">Reference proteome</keyword>
<protein>
    <recommendedName>
        <fullName evidence="3">PD-(D/E)XK nuclease superfamily protein</fullName>
    </recommendedName>
</protein>
<dbReference type="RefSeq" id="WP_183618516.1">
    <property type="nucleotide sequence ID" value="NZ_CAJHAH010000002.1"/>
</dbReference>
<evidence type="ECO:0008006" key="3">
    <source>
        <dbReference type="Google" id="ProtNLM"/>
    </source>
</evidence>
<organism evidence="1 2">
    <name type="scientific">Psychrobacter luti</name>
    <dbReference type="NCBI Taxonomy" id="198481"/>
    <lineage>
        <taxon>Bacteria</taxon>
        <taxon>Pseudomonadati</taxon>
        <taxon>Pseudomonadota</taxon>
        <taxon>Gammaproteobacteria</taxon>
        <taxon>Moraxellales</taxon>
        <taxon>Moraxellaceae</taxon>
        <taxon>Psychrobacter</taxon>
    </lineage>
</organism>
<dbReference type="EMBL" id="JACHXL010000001">
    <property type="protein sequence ID" value="MBB3106091.1"/>
    <property type="molecule type" value="Genomic_DNA"/>
</dbReference>
<comment type="caution">
    <text evidence="1">The sequence shown here is derived from an EMBL/GenBank/DDBJ whole genome shotgun (WGS) entry which is preliminary data.</text>
</comment>
<sequence length="345" mass="40089">MTTPNLFKFATSELSQDAFICWLLSWAKKEYKKGDDKQKALNGIANRVLALFFEKAGKEIPNTIETIVVQRQVSNIDILCIINDTYCVLIEDKVGSIQHSNQLVRYKQFMIDGHSTIFEENKIVAIYLQTHDQSSYKRVLEDGFYPITRKDLLDIFNNERHEGLKYSDIYTNFYDYLTSIEDAVQSFKYLPVSKWGHRAWIGFFQYLQSQSQLGEGSWGYVANPSGGFMGFWGFTRKVDDVDIYLQLEQDKICFKMAIPQKENRKNFRNRFYKLFVAEASNFDLTVSKPKRFGLGRHMTFAVLDTDIINTNSTSLVNLEDVNTLINDLRKFINHGVDQYEKQSDC</sequence>